<evidence type="ECO:0000313" key="3">
    <source>
        <dbReference type="Proteomes" id="UP001232148"/>
    </source>
</evidence>
<accession>A0AAD9H974</accession>
<sequence>MNPDTQRVCFPKTPSDYRQPTRQECRHSTQQKNRFRTHSHPPVSPFLHGPFPSLKSTRAFPVPNRPHLLCPDKVLAVHLARRLASPYLASQQSHLNAGFRNTQVVNDSLPATIQSSRAEINALLSRLKKHKYF</sequence>
<gene>
    <name evidence="2" type="ORF">LX32DRAFT_131658</name>
</gene>
<dbReference type="EMBL" id="MU842989">
    <property type="protein sequence ID" value="KAK2023719.1"/>
    <property type="molecule type" value="Genomic_DNA"/>
</dbReference>
<name>A0AAD9H974_9PEZI</name>
<proteinExistence type="predicted"/>
<organism evidence="2 3">
    <name type="scientific">Colletotrichum zoysiae</name>
    <dbReference type="NCBI Taxonomy" id="1216348"/>
    <lineage>
        <taxon>Eukaryota</taxon>
        <taxon>Fungi</taxon>
        <taxon>Dikarya</taxon>
        <taxon>Ascomycota</taxon>
        <taxon>Pezizomycotina</taxon>
        <taxon>Sordariomycetes</taxon>
        <taxon>Hypocreomycetidae</taxon>
        <taxon>Glomerellales</taxon>
        <taxon>Glomerellaceae</taxon>
        <taxon>Colletotrichum</taxon>
        <taxon>Colletotrichum graminicola species complex</taxon>
    </lineage>
</organism>
<reference evidence="2" key="1">
    <citation type="submission" date="2021-06" db="EMBL/GenBank/DDBJ databases">
        <title>Comparative genomics, transcriptomics and evolutionary studies reveal genomic signatures of adaptation to plant cell wall in hemibiotrophic fungi.</title>
        <authorList>
            <consortium name="DOE Joint Genome Institute"/>
            <person name="Baroncelli R."/>
            <person name="Diaz J.F."/>
            <person name="Benocci T."/>
            <person name="Peng M."/>
            <person name="Battaglia E."/>
            <person name="Haridas S."/>
            <person name="Andreopoulos W."/>
            <person name="Labutti K."/>
            <person name="Pangilinan J."/>
            <person name="Floch G.L."/>
            <person name="Makela M.R."/>
            <person name="Henrissat B."/>
            <person name="Grigoriev I.V."/>
            <person name="Crouch J.A."/>
            <person name="De Vries R.P."/>
            <person name="Sukno S.A."/>
            <person name="Thon M.R."/>
        </authorList>
    </citation>
    <scope>NUCLEOTIDE SEQUENCE</scope>
    <source>
        <strain evidence="2">MAFF235873</strain>
    </source>
</reference>
<comment type="caution">
    <text evidence="2">The sequence shown here is derived from an EMBL/GenBank/DDBJ whole genome shotgun (WGS) entry which is preliminary data.</text>
</comment>
<evidence type="ECO:0000313" key="2">
    <source>
        <dbReference type="EMBL" id="KAK2023719.1"/>
    </source>
</evidence>
<feature type="region of interest" description="Disordered" evidence="1">
    <location>
        <begin position="1"/>
        <end position="48"/>
    </location>
</feature>
<dbReference type="Proteomes" id="UP001232148">
    <property type="component" value="Unassembled WGS sequence"/>
</dbReference>
<dbReference type="AlphaFoldDB" id="A0AAD9H974"/>
<protein>
    <submittedName>
        <fullName evidence="2">Uncharacterized protein</fullName>
    </submittedName>
</protein>
<evidence type="ECO:0000256" key="1">
    <source>
        <dbReference type="SAM" id="MobiDB-lite"/>
    </source>
</evidence>
<keyword evidence="3" id="KW-1185">Reference proteome</keyword>